<proteinExistence type="predicted"/>
<feature type="transmembrane region" description="Helical" evidence="6">
    <location>
        <begin position="370"/>
        <end position="388"/>
    </location>
</feature>
<evidence type="ECO:0000259" key="7">
    <source>
        <dbReference type="PROSITE" id="PS50850"/>
    </source>
</evidence>
<evidence type="ECO:0000256" key="3">
    <source>
        <dbReference type="ARBA" id="ARBA00022692"/>
    </source>
</evidence>
<dbReference type="RefSeq" id="WP_344664575.1">
    <property type="nucleotide sequence ID" value="NZ_BAAAQN010000005.1"/>
</dbReference>
<evidence type="ECO:0000313" key="9">
    <source>
        <dbReference type="Proteomes" id="UP001500751"/>
    </source>
</evidence>
<name>A0ABP5FB87_9ACTN</name>
<dbReference type="Gene3D" id="1.20.1250.20">
    <property type="entry name" value="MFS general substrate transporter like domains"/>
    <property type="match status" value="1"/>
</dbReference>
<dbReference type="PANTHER" id="PTHR23513">
    <property type="entry name" value="INTEGRAL MEMBRANE EFFLUX PROTEIN-RELATED"/>
    <property type="match status" value="1"/>
</dbReference>
<feature type="transmembrane region" description="Helical" evidence="6">
    <location>
        <begin position="340"/>
        <end position="364"/>
    </location>
</feature>
<dbReference type="CDD" id="cd06173">
    <property type="entry name" value="MFS_MefA_like"/>
    <property type="match status" value="1"/>
</dbReference>
<dbReference type="EMBL" id="BAAAQN010000005">
    <property type="protein sequence ID" value="GAA2018249.1"/>
    <property type="molecule type" value="Genomic_DNA"/>
</dbReference>
<reference evidence="9" key="1">
    <citation type="journal article" date="2019" name="Int. J. Syst. Evol. Microbiol.">
        <title>The Global Catalogue of Microorganisms (GCM) 10K type strain sequencing project: providing services to taxonomists for standard genome sequencing and annotation.</title>
        <authorList>
            <consortium name="The Broad Institute Genomics Platform"/>
            <consortium name="The Broad Institute Genome Sequencing Center for Infectious Disease"/>
            <person name="Wu L."/>
            <person name="Ma J."/>
        </authorList>
    </citation>
    <scope>NUCLEOTIDE SEQUENCE [LARGE SCALE GENOMIC DNA]</scope>
    <source>
        <strain evidence="9">JCM 16014</strain>
    </source>
</reference>
<feature type="transmembrane region" description="Helical" evidence="6">
    <location>
        <begin position="251"/>
        <end position="271"/>
    </location>
</feature>
<feature type="transmembrane region" description="Helical" evidence="6">
    <location>
        <begin position="220"/>
        <end position="239"/>
    </location>
</feature>
<keyword evidence="3 6" id="KW-0812">Transmembrane</keyword>
<feature type="domain" description="Major facilitator superfamily (MFS) profile" evidence="7">
    <location>
        <begin position="9"/>
        <end position="391"/>
    </location>
</feature>
<feature type="transmembrane region" description="Helical" evidence="6">
    <location>
        <begin position="12"/>
        <end position="35"/>
    </location>
</feature>
<comment type="subcellular location">
    <subcellularLocation>
        <location evidence="1">Cell membrane</location>
        <topology evidence="1">Multi-pass membrane protein</topology>
    </subcellularLocation>
</comment>
<comment type="caution">
    <text evidence="8">The sequence shown here is derived from an EMBL/GenBank/DDBJ whole genome shotgun (WGS) entry which is preliminary data.</text>
</comment>
<sequence length="407" mass="42479">MKALLGHRDIRLLVLARFVDMLGDNIMWFALGIWIKQLTGSNSAAGLSFFVFILGSLFGPVGGVFVDRVRRRPLIMGLNAVTALTVLPLLLVHDRGGVWLIYLVMFGYGLLSNVTGTALTAYTQTVVPDEELAEANGLIQTVLQGLRLVAPLIGAGVLAQYGIRPLVIGDVATFALAALLLRAISIHEEAPAPRPEKARFTAELSAGVRQVLDTLVLRQATAAVMVAVLAFGFSESVMFAIVDQGLHRPPAFLGVISSVQGVGAIVAGLLTGRLTRRLGESHVIALGMGAAGLGFAACCVPSVWVVGLGVMSIGVCLPWIIAGLMTLLQRNTPSELMGRTGSAVGVMIAVPQTAAIALGAALIAVVDFRVLLGTMTALMAAGSLYLITRGVPAPEPGQTDPVPAHSA</sequence>
<feature type="transmembrane region" description="Helical" evidence="6">
    <location>
        <begin position="310"/>
        <end position="328"/>
    </location>
</feature>
<evidence type="ECO:0000256" key="1">
    <source>
        <dbReference type="ARBA" id="ARBA00004651"/>
    </source>
</evidence>
<keyword evidence="2" id="KW-1003">Cell membrane</keyword>
<dbReference type="SUPFAM" id="SSF103473">
    <property type="entry name" value="MFS general substrate transporter"/>
    <property type="match status" value="1"/>
</dbReference>
<dbReference type="PROSITE" id="PS50850">
    <property type="entry name" value="MFS"/>
    <property type="match status" value="1"/>
</dbReference>
<protein>
    <submittedName>
        <fullName evidence="8">MFS transporter</fullName>
    </submittedName>
</protein>
<organism evidence="8 9">
    <name type="scientific">Catenulispora yoronensis</name>
    <dbReference type="NCBI Taxonomy" id="450799"/>
    <lineage>
        <taxon>Bacteria</taxon>
        <taxon>Bacillati</taxon>
        <taxon>Actinomycetota</taxon>
        <taxon>Actinomycetes</taxon>
        <taxon>Catenulisporales</taxon>
        <taxon>Catenulisporaceae</taxon>
        <taxon>Catenulispora</taxon>
    </lineage>
</organism>
<feature type="transmembrane region" description="Helical" evidence="6">
    <location>
        <begin position="283"/>
        <end position="304"/>
    </location>
</feature>
<feature type="transmembrane region" description="Helical" evidence="6">
    <location>
        <begin position="73"/>
        <end position="93"/>
    </location>
</feature>
<dbReference type="Proteomes" id="UP001500751">
    <property type="component" value="Unassembled WGS sequence"/>
</dbReference>
<dbReference type="InterPro" id="IPR011701">
    <property type="entry name" value="MFS"/>
</dbReference>
<gene>
    <name evidence="8" type="ORF">GCM10009839_13010</name>
</gene>
<dbReference type="Pfam" id="PF07690">
    <property type="entry name" value="MFS_1"/>
    <property type="match status" value="1"/>
</dbReference>
<evidence type="ECO:0000313" key="8">
    <source>
        <dbReference type="EMBL" id="GAA2018249.1"/>
    </source>
</evidence>
<dbReference type="InterPro" id="IPR036259">
    <property type="entry name" value="MFS_trans_sf"/>
</dbReference>
<evidence type="ECO:0000256" key="6">
    <source>
        <dbReference type="SAM" id="Phobius"/>
    </source>
</evidence>
<feature type="transmembrane region" description="Helical" evidence="6">
    <location>
        <begin position="99"/>
        <end position="122"/>
    </location>
</feature>
<feature type="transmembrane region" description="Helical" evidence="6">
    <location>
        <begin position="47"/>
        <end position="66"/>
    </location>
</feature>
<evidence type="ECO:0000256" key="2">
    <source>
        <dbReference type="ARBA" id="ARBA00022475"/>
    </source>
</evidence>
<accession>A0ABP5FB87</accession>
<dbReference type="InterPro" id="IPR020846">
    <property type="entry name" value="MFS_dom"/>
</dbReference>
<evidence type="ECO:0000256" key="5">
    <source>
        <dbReference type="ARBA" id="ARBA00023136"/>
    </source>
</evidence>
<keyword evidence="9" id="KW-1185">Reference proteome</keyword>
<keyword evidence="4 6" id="KW-1133">Transmembrane helix</keyword>
<evidence type="ECO:0000256" key="4">
    <source>
        <dbReference type="ARBA" id="ARBA00022989"/>
    </source>
</evidence>
<keyword evidence="5 6" id="KW-0472">Membrane</keyword>
<dbReference type="PANTHER" id="PTHR23513:SF6">
    <property type="entry name" value="MAJOR FACILITATOR SUPERFAMILY ASSOCIATED DOMAIN-CONTAINING PROTEIN"/>
    <property type="match status" value="1"/>
</dbReference>